<dbReference type="KEGG" id="rci:RRC18"/>
<gene>
    <name evidence="6" type="primary">pepP</name>
    <name evidence="6" type="ORF">RRC18</name>
</gene>
<keyword evidence="2 6" id="KW-0378">Hydrolase</keyword>
<dbReference type="InterPro" id="IPR000994">
    <property type="entry name" value="Pept_M24"/>
</dbReference>
<evidence type="ECO:0000313" key="6">
    <source>
        <dbReference type="EMBL" id="CAJ37810.1"/>
    </source>
</evidence>
<dbReference type="Gene3D" id="3.90.230.10">
    <property type="entry name" value="Creatinase/methionine aminopeptidase superfamily"/>
    <property type="match status" value="1"/>
</dbReference>
<protein>
    <submittedName>
        <fullName evidence="6">Proline aminopeptidase</fullName>
        <ecNumber evidence="6">3.4.11.9</ecNumber>
    </submittedName>
</protein>
<dbReference type="PROSITE" id="PS00491">
    <property type="entry name" value="PROLINE_PEPTIDASE"/>
    <property type="match status" value="1"/>
</dbReference>
<dbReference type="OrthoDB" id="1346at2157"/>
<dbReference type="GO" id="GO:0046872">
    <property type="term" value="F:metal ion binding"/>
    <property type="evidence" value="ECO:0007669"/>
    <property type="project" value="UniProtKB-KW"/>
</dbReference>
<dbReference type="EMBL" id="AM114193">
    <property type="protein sequence ID" value="CAJ37810.1"/>
    <property type="molecule type" value="Genomic_DNA"/>
</dbReference>
<dbReference type="EC" id="3.4.11.9" evidence="6"/>
<dbReference type="Pfam" id="PF01321">
    <property type="entry name" value="Creatinase_N"/>
    <property type="match status" value="1"/>
</dbReference>
<dbReference type="InterPro" id="IPR036005">
    <property type="entry name" value="Creatinase/aminopeptidase-like"/>
</dbReference>
<dbReference type="SUPFAM" id="SSF55920">
    <property type="entry name" value="Creatinase/aminopeptidase"/>
    <property type="match status" value="1"/>
</dbReference>
<keyword evidence="6" id="KW-0645">Protease</keyword>
<evidence type="ECO:0000313" key="7">
    <source>
        <dbReference type="Proteomes" id="UP000000663"/>
    </source>
</evidence>
<dbReference type="PANTHER" id="PTHR46112:SF2">
    <property type="entry name" value="XAA-PRO AMINOPEPTIDASE P-RELATED"/>
    <property type="match status" value="1"/>
</dbReference>
<dbReference type="STRING" id="351160.RRC18"/>
<dbReference type="PATRIC" id="fig|351160.9.peg.475"/>
<keyword evidence="7" id="KW-1185">Reference proteome</keyword>
<accession>Q0W1D3</accession>
<dbReference type="Gene3D" id="3.40.350.10">
    <property type="entry name" value="Creatinase/prolidase N-terminal domain"/>
    <property type="match status" value="1"/>
</dbReference>
<dbReference type="Pfam" id="PF00557">
    <property type="entry name" value="Peptidase_M24"/>
    <property type="match status" value="1"/>
</dbReference>
<dbReference type="Proteomes" id="UP000000663">
    <property type="component" value="Chromosome"/>
</dbReference>
<feature type="domain" description="Creatinase N-terminal" evidence="5">
    <location>
        <begin position="17"/>
        <end position="136"/>
    </location>
</feature>
<dbReference type="InterPro" id="IPR001131">
    <property type="entry name" value="Peptidase_M24B_aminopep-P_CS"/>
</dbReference>
<comment type="similarity">
    <text evidence="3">Belongs to the peptidase M24B family.</text>
</comment>
<evidence type="ECO:0000256" key="1">
    <source>
        <dbReference type="ARBA" id="ARBA00022723"/>
    </source>
</evidence>
<dbReference type="InterPro" id="IPR029149">
    <property type="entry name" value="Creatin/AminoP/Spt16_N"/>
</dbReference>
<keyword evidence="1 3" id="KW-0479">Metal-binding</keyword>
<dbReference type="eggNOG" id="arCOG01000">
    <property type="taxonomic scope" value="Archaea"/>
</dbReference>
<dbReference type="InterPro" id="IPR000587">
    <property type="entry name" value="Creatinase_N"/>
</dbReference>
<feature type="domain" description="Peptidase M24" evidence="4">
    <location>
        <begin position="144"/>
        <end position="364"/>
    </location>
</feature>
<dbReference type="PANTHER" id="PTHR46112">
    <property type="entry name" value="AMINOPEPTIDASE"/>
    <property type="match status" value="1"/>
</dbReference>
<dbReference type="GO" id="GO:0004177">
    <property type="term" value="F:aminopeptidase activity"/>
    <property type="evidence" value="ECO:0007669"/>
    <property type="project" value="UniProtKB-KW"/>
</dbReference>
<dbReference type="AlphaFoldDB" id="Q0W1D3"/>
<evidence type="ECO:0000256" key="3">
    <source>
        <dbReference type="RuleBase" id="RU000590"/>
    </source>
</evidence>
<name>Q0W1D3_METAR</name>
<evidence type="ECO:0000259" key="5">
    <source>
        <dbReference type="Pfam" id="PF01321"/>
    </source>
</evidence>
<evidence type="ECO:0000256" key="2">
    <source>
        <dbReference type="ARBA" id="ARBA00022801"/>
    </source>
</evidence>
<dbReference type="InterPro" id="IPR050659">
    <property type="entry name" value="Peptidase_M24B"/>
</dbReference>
<sequence length="380" mass="41834">MTCKKDDMPVLMVGKSMDNANLYYATHFLAPDSFAYICAGGKSYVIVSSMERGRAEKEARVDQVISDEEYGYMDKVRATNDPDGAYADMLSEILRDLSAKSVAVPALFPLKLADSLRSRGIEVTPAEMQIEESRLIKSKEEIALIQKAQRVNEKGMAKAESLLRKATVKDGILYYRGKPLTSEQIQREIEVVFVRNGYETTDSIVAAGPGAADPHFTGAGPIPADQLIVIDIFPFGKKERYWADMTRTFVRGEPTKQMREMYDLVLKAQEAALGAIKEGVTGKSVDDKVCDVFEKHGYGTPRTKSKTGYIHSTGHGVGLEIHEAPRLSQTGTKALKAGMVVTVEPGLYLPDVGGVRIEDIVVVEKKGCKNLTKYPKELII</sequence>
<reference evidence="6 7" key="1">
    <citation type="journal article" date="2006" name="Science">
        <title>Genome of rice cluster I archaea -- the key methane producers in the rice rhizosphere.</title>
        <authorList>
            <person name="Erkel C."/>
            <person name="Kube M."/>
            <person name="Reinhardt R."/>
            <person name="Liesack W."/>
        </authorList>
    </citation>
    <scope>NUCLEOTIDE SEQUENCE [LARGE SCALE GENOMIC DNA]</scope>
    <source>
        <strain evidence="7">DSM 22066 / NBRC 105507 / MRE50</strain>
    </source>
</reference>
<evidence type="ECO:0000259" key="4">
    <source>
        <dbReference type="Pfam" id="PF00557"/>
    </source>
</evidence>
<organism evidence="6 7">
    <name type="scientific">Methanocella arvoryzae (strain DSM 22066 / NBRC 105507 / MRE50)</name>
    <dbReference type="NCBI Taxonomy" id="351160"/>
    <lineage>
        <taxon>Archaea</taxon>
        <taxon>Methanobacteriati</taxon>
        <taxon>Methanobacteriota</taxon>
        <taxon>Stenosarchaea group</taxon>
        <taxon>Methanomicrobia</taxon>
        <taxon>Methanocellales</taxon>
        <taxon>Methanocellaceae</taxon>
        <taxon>Methanocella</taxon>
    </lineage>
</organism>
<keyword evidence="6" id="KW-0031">Aminopeptidase</keyword>
<proteinExistence type="inferred from homology"/>